<dbReference type="Gene3D" id="3.20.20.150">
    <property type="entry name" value="Divalent-metal-dependent TIM barrel enzymes"/>
    <property type="match status" value="1"/>
</dbReference>
<dbReference type="SUPFAM" id="SSF51658">
    <property type="entry name" value="Xylose isomerase-like"/>
    <property type="match status" value="1"/>
</dbReference>
<dbReference type="EMBL" id="SOJT01000185">
    <property type="protein sequence ID" value="TET27434.1"/>
    <property type="molecule type" value="Genomic_DNA"/>
</dbReference>
<feature type="domain" description="Xylose isomerase-like TIM barrel" evidence="1">
    <location>
        <begin position="19"/>
        <end position="307"/>
    </location>
</feature>
<accession>A0A523TAT1</accession>
<dbReference type="PANTHER" id="PTHR12110:SF21">
    <property type="entry name" value="XYLOSE ISOMERASE-LIKE TIM BARREL DOMAIN-CONTAINING PROTEIN"/>
    <property type="match status" value="1"/>
</dbReference>
<keyword evidence="2" id="KW-0413">Isomerase</keyword>
<dbReference type="Pfam" id="PF01261">
    <property type="entry name" value="AP_endonuc_2"/>
    <property type="match status" value="1"/>
</dbReference>
<dbReference type="PANTHER" id="PTHR12110">
    <property type="entry name" value="HYDROXYPYRUVATE ISOMERASE"/>
    <property type="match status" value="1"/>
</dbReference>
<reference evidence="2 3" key="1">
    <citation type="submission" date="2019-03" db="EMBL/GenBank/DDBJ databases">
        <title>Metabolic potential of uncultured bacteria and archaea associated with petroleum seepage in deep-sea sediments.</title>
        <authorList>
            <person name="Dong X."/>
            <person name="Hubert C."/>
        </authorList>
    </citation>
    <scope>NUCLEOTIDE SEQUENCE [LARGE SCALE GENOMIC DNA]</scope>
    <source>
        <strain evidence="2">E44_bin3</strain>
    </source>
</reference>
<proteinExistence type="predicted"/>
<evidence type="ECO:0000313" key="2">
    <source>
        <dbReference type="EMBL" id="TET27434.1"/>
    </source>
</evidence>
<dbReference type="AlphaFoldDB" id="A0A523TAT1"/>
<dbReference type="InterPro" id="IPR036237">
    <property type="entry name" value="Xyl_isomerase-like_sf"/>
</dbReference>
<name>A0A523TAT1_UNCAE</name>
<protein>
    <submittedName>
        <fullName evidence="2">Sugar phosphate isomerase/epimerase</fullName>
    </submittedName>
</protein>
<dbReference type="GO" id="GO:0016853">
    <property type="term" value="F:isomerase activity"/>
    <property type="evidence" value="ECO:0007669"/>
    <property type="project" value="UniProtKB-KW"/>
</dbReference>
<sequence>MKLGIFTAVYAHLGLDEVLRRVSEIGFEAVEIPAHRNNGLLDIEDVLKGNNAKRLKNKVESYGLTISALSNHIEGQLVLGPHHRDTDHFFEGTPKEKVAYGTERMKKTAQAADALEIPVVVGFCGCEDWSRWFPWPADRGWEEMADKFVERWDDILNTFAKYGVKFAHEPHPKQYAYDVETSELTVKLLGGRKEWGFNFDPANLLLAGIDVVAFIQALGDRIYHVHVKDGEIVKHNVGRSGMFAHGDWQRIDRGFRFRIPGWGDVPWKRVITELRLINYDYVLSLEHEDATMSRQDGVTKAYNFLKPLIIEKPFEGRWW</sequence>
<gene>
    <name evidence="2" type="ORF">E3J68_04270</name>
</gene>
<evidence type="ECO:0000259" key="1">
    <source>
        <dbReference type="Pfam" id="PF01261"/>
    </source>
</evidence>
<dbReference type="Proteomes" id="UP000316517">
    <property type="component" value="Unassembled WGS sequence"/>
</dbReference>
<evidence type="ECO:0000313" key="3">
    <source>
        <dbReference type="Proteomes" id="UP000316517"/>
    </source>
</evidence>
<comment type="caution">
    <text evidence="2">The sequence shown here is derived from an EMBL/GenBank/DDBJ whole genome shotgun (WGS) entry which is preliminary data.</text>
</comment>
<dbReference type="InterPro" id="IPR013022">
    <property type="entry name" value="Xyl_isomerase-like_TIM-brl"/>
</dbReference>
<organism evidence="2 3">
    <name type="scientific">Aerophobetes bacterium</name>
    <dbReference type="NCBI Taxonomy" id="2030807"/>
    <lineage>
        <taxon>Bacteria</taxon>
        <taxon>Candidatus Aerophobota</taxon>
    </lineage>
</organism>
<dbReference type="InterPro" id="IPR050312">
    <property type="entry name" value="IolE/XylAMocC-like"/>
</dbReference>